<keyword evidence="1" id="KW-1133">Transmembrane helix</keyword>
<accession>A0A421AWH7</accession>
<dbReference type="Proteomes" id="UP000282454">
    <property type="component" value="Unassembled WGS sequence"/>
</dbReference>
<dbReference type="AlphaFoldDB" id="A0A421AWH7"/>
<dbReference type="OrthoDB" id="2990125at2"/>
<feature type="transmembrane region" description="Helical" evidence="1">
    <location>
        <begin position="29"/>
        <end position="48"/>
    </location>
</feature>
<organism evidence="3 4">
    <name type="scientific">Actinokineospora cianjurensis</name>
    <dbReference type="NCBI Taxonomy" id="585224"/>
    <lineage>
        <taxon>Bacteria</taxon>
        <taxon>Bacillati</taxon>
        <taxon>Actinomycetota</taxon>
        <taxon>Actinomycetes</taxon>
        <taxon>Pseudonocardiales</taxon>
        <taxon>Pseudonocardiaceae</taxon>
        <taxon>Actinokineospora</taxon>
    </lineage>
</organism>
<reference evidence="3 4" key="1">
    <citation type="submission" date="2018-10" db="EMBL/GenBank/DDBJ databases">
        <title>Genomic Encyclopedia of Archaeal and Bacterial Type Strains, Phase II (KMG-II): from individual species to whole genera.</title>
        <authorList>
            <person name="Goeker M."/>
        </authorList>
    </citation>
    <scope>NUCLEOTIDE SEQUENCE [LARGE SCALE GENOMIC DNA]</scope>
    <source>
        <strain evidence="3 4">DSM 45657</strain>
    </source>
</reference>
<sequence>MSALLILALFVVGVMVCTPAAWISGLVGLGYGVVYFFIATWSGFAPSASTAHLRMEPPAESENGPDPAYRSYFAGPILRDHYRVVTTAAVTSWRRVVAAAADEQPSVVMKVKRFSQRLGSDYLVAALRLPLFVVRIGLTVGVLVGFVLVGVISVVFTALVLVLVLGALITTYVSRALELGVLRVRGITIECPSCHHKVLRPVFRCSRCQARHRRLVPGVRGVFRRTCQCQATLPTLLVLGKANLVSQCEQPDCQAVLPSKAQAMATFHVPVVAGPAAGKSVYMHTAVARLMFNEDNNGFAFASDEARDTFERTVDLGARDDPNQVMKTAVGRPRAYNLHVGLGWKKRMLYLYDAAGEMNASADHLADAHYLLHTKGVVFIVDPFSLRPVRSAAPRTTLRSASASSADAKSVLDNFVQSLQEHTNRGRTKRFDIRVAVVITKSDILRTDSELVHPYQHLSPTSDRASRDQAAKDWLITTGGGRDMVNSLANHFPAVSYFVVSYQDMVEVEPRPVSGSTDLVVNDDPAEPLLWLLDRRASA</sequence>
<dbReference type="RefSeq" id="WP_121394465.1">
    <property type="nucleotide sequence ID" value="NZ_RCDD01000008.1"/>
</dbReference>
<dbReference type="InterPro" id="IPR045528">
    <property type="entry name" value="DO-GTPase2"/>
</dbReference>
<gene>
    <name evidence="3" type="ORF">CLV68_6189</name>
</gene>
<evidence type="ECO:0000256" key="1">
    <source>
        <dbReference type="SAM" id="Phobius"/>
    </source>
</evidence>
<evidence type="ECO:0000259" key="2">
    <source>
        <dbReference type="Pfam" id="PF19993"/>
    </source>
</evidence>
<feature type="transmembrane region" description="Helical" evidence="1">
    <location>
        <begin position="122"/>
        <end position="148"/>
    </location>
</feature>
<protein>
    <recommendedName>
        <fullName evidence="2">Double-GTPase 2 domain-containing protein</fullName>
    </recommendedName>
</protein>
<dbReference type="EMBL" id="RCDD01000008">
    <property type="protein sequence ID" value="RLK54186.1"/>
    <property type="molecule type" value="Genomic_DNA"/>
</dbReference>
<keyword evidence="4" id="KW-1185">Reference proteome</keyword>
<feature type="domain" description="Double-GTPase 2" evidence="2">
    <location>
        <begin position="269"/>
        <end position="449"/>
    </location>
</feature>
<comment type="caution">
    <text evidence="3">The sequence shown here is derived from an EMBL/GenBank/DDBJ whole genome shotgun (WGS) entry which is preliminary data.</text>
</comment>
<keyword evidence="1" id="KW-0472">Membrane</keyword>
<feature type="transmembrane region" description="Helical" evidence="1">
    <location>
        <begin position="154"/>
        <end position="173"/>
    </location>
</feature>
<proteinExistence type="predicted"/>
<name>A0A421AWH7_9PSEU</name>
<keyword evidence="1" id="KW-0812">Transmembrane</keyword>
<dbReference type="Pfam" id="PF19993">
    <property type="entry name" value="DO-GTPase2"/>
    <property type="match status" value="1"/>
</dbReference>
<evidence type="ECO:0000313" key="4">
    <source>
        <dbReference type="Proteomes" id="UP000282454"/>
    </source>
</evidence>
<evidence type="ECO:0000313" key="3">
    <source>
        <dbReference type="EMBL" id="RLK54186.1"/>
    </source>
</evidence>